<evidence type="ECO:0000313" key="2">
    <source>
        <dbReference type="EMBL" id="AAD55622.1"/>
    </source>
</evidence>
<dbReference type="AlphaFoldDB" id="Q9SSS2"/>
<evidence type="ECO:0000259" key="1">
    <source>
        <dbReference type="Pfam" id="PF02230"/>
    </source>
</evidence>
<reference evidence="2" key="1">
    <citation type="submission" date="1999-09" db="EMBL/GenBank/DDBJ databases">
        <title>Arabidopsis thaliana chromosome 1 BAC F6D8 sequence.</title>
        <authorList>
            <person name="Vysotskaia V.S."/>
            <person name="Schwartz J.R."/>
            <person name="Yu G."/>
            <person name="Toriumi M."/>
            <person name="Lenz C."/>
            <person name="Liu S."/>
            <person name="Lee J.M."/>
            <person name="Li J."/>
            <person name="Gonzalez A."/>
            <person name="Liu A."/>
            <person name="Liu K."/>
            <person name="Mukharsky N."/>
            <person name="Sakano H."/>
            <person name="Vaysberg M."/>
            <person name="Chin C."/>
            <person name="Choi E."/>
            <person name="Chiou J."/>
            <person name="Altafi H."/>
            <person name="Araujo R."/>
            <person name="Brooks S."/>
            <person name="Buehler E."/>
            <person name="Chao Q."/>
            <person name="Conn L."/>
            <person name="Conway A.B."/>
            <person name="Dunn P."/>
            <person name="Hansen N."/>
            <person name="Howng B."/>
            <person name="Huizar L."/>
            <person name="Khan S."/>
            <person name="Kim C."/>
            <person name="Palm C."/>
            <person name="Rowley D."/>
            <person name="Shinn P."/>
            <person name="Walker M."/>
            <person name="Davis R.W."/>
            <person name="Ecker J.R."/>
            <person name="Federspiel N.A."/>
            <person name="Theologis A."/>
        </authorList>
    </citation>
    <scope>NUCLEOTIDE SEQUENCE</scope>
</reference>
<protein>
    <submittedName>
        <fullName evidence="2">F6D8.7 protein</fullName>
    </submittedName>
</protein>
<reference key="2">
    <citation type="journal article" date="2000" name="Nature">
        <title>Sequence and analysis of chromosome 1 of the plant Arabidopsis thaliana.</title>
        <authorList>
            <person name="Theologis A."/>
            <person name="Ecker J.R."/>
            <person name="Palm C.J."/>
            <person name="Federspiel N.A."/>
            <person name="Kaul S."/>
            <person name="White O."/>
            <person name="Alonso J."/>
            <person name="Altafi H."/>
            <person name="Araujo R."/>
            <person name="Bowman C.L."/>
            <person name="Brooks S.Y."/>
            <person name="Buehler E."/>
            <person name="Chan A."/>
            <person name="Chao Q."/>
            <person name="Chen H."/>
            <person name="Cheuk R.F."/>
            <person name="Chin C.W."/>
            <person name="Chung M.K."/>
            <person name="Conn L."/>
            <person name="Conway A.B."/>
            <person name="Conway A.R."/>
            <person name="Creasy T.H."/>
            <person name="Dewar K."/>
            <person name="Dunn P."/>
            <person name="Etgu P."/>
            <person name="Feldblyum T.V."/>
            <person name="Feng J."/>
            <person name="Fong B."/>
            <person name="Fujii C.Y."/>
            <person name="Gill J.E."/>
            <person name="Goldsmith A.D."/>
            <person name="Haas B."/>
            <person name="Hansen N.F."/>
            <person name="Hughes B."/>
            <person name="Huizar L."/>
            <person name="Hunter J.L."/>
            <person name="Jenkins J."/>
            <person name="Johnson-Hopson C."/>
            <person name="Khan S."/>
            <person name="Khaykin E."/>
            <person name="Kim C.J."/>
            <person name="Koo H.L."/>
            <person name="Kremenetskaia I."/>
            <person name="Kurtz D.B."/>
            <person name="Kwan A."/>
            <person name="Lam B."/>
            <person name="Langin-Hooper S."/>
            <person name="Lee A."/>
            <person name="Lee J.M."/>
            <person name="Lenz C.A."/>
            <person name="Li J.H."/>
            <person name="Li Y."/>
            <person name="Lin X."/>
            <person name="Liu S.X."/>
            <person name="Liu Z.A."/>
            <person name="Luros J.S."/>
            <person name="Maiti R."/>
            <person name="Marziali A."/>
            <person name="Militscher J."/>
            <person name="Miranda M."/>
            <person name="Nguyen M."/>
            <person name="Nierman W.C."/>
            <person name="Osborne B.I."/>
            <person name="Pai G."/>
            <person name="Peterson J."/>
            <person name="Pham P.K."/>
            <person name="Rizzo M."/>
            <person name="Rooney T."/>
            <person name="Rowley D."/>
            <person name="Sakano H."/>
            <person name="Salzberg S.L."/>
            <person name="Schwartz J.R."/>
            <person name="Shinn P."/>
            <person name="Southwick A.M."/>
            <person name="Sun H."/>
            <person name="Tallon L.J."/>
            <person name="Tambunga G."/>
            <person name="Toriumi M.J."/>
            <person name="Town C.D."/>
            <person name="Utterback T."/>
            <person name="Van Aken S."/>
            <person name="Vaysberg M."/>
            <person name="Vysotskaia V.S."/>
            <person name="Walker M."/>
            <person name="Wu D."/>
            <person name="Yu G."/>
            <person name="Fraser C.M."/>
            <person name="Venter J.C."/>
            <person name="Davis R.W."/>
        </authorList>
    </citation>
    <scope>NUCLEOTIDE SEQUENCE [LARGE SCALE GENOMIC DNA]</scope>
    <source>
        <strain>cv. Columbia</strain>
    </source>
</reference>
<dbReference type="SUPFAM" id="SSF53474">
    <property type="entry name" value="alpha/beta-Hydrolases"/>
    <property type="match status" value="1"/>
</dbReference>
<accession>Q9SSS2</accession>
<dbReference type="PIR" id="B96568">
    <property type="entry name" value="B96568"/>
</dbReference>
<dbReference type="Gene3D" id="3.40.50.1820">
    <property type="entry name" value="alpha/beta hydrolase"/>
    <property type="match status" value="1"/>
</dbReference>
<dbReference type="GO" id="GO:0016787">
    <property type="term" value="F:hydrolase activity"/>
    <property type="evidence" value="ECO:0007669"/>
    <property type="project" value="InterPro"/>
</dbReference>
<dbReference type="PANTHER" id="PTHR46234">
    <property type="entry name" value="ALPHA/BETA-HYDROLASES SUPERFAMILY PROTEIN"/>
    <property type="match status" value="1"/>
</dbReference>
<dbReference type="Pfam" id="PF02230">
    <property type="entry name" value="Abhydrolase_2"/>
    <property type="match status" value="1"/>
</dbReference>
<feature type="domain" description="Phospholipase/carboxylesterase/thioesterase" evidence="1">
    <location>
        <begin position="23"/>
        <end position="161"/>
    </location>
</feature>
<gene>
    <name evidence="2" type="primary">F6D8.7</name>
</gene>
<name>Q9SSS2_ARATH</name>
<proteinExistence type="predicted"/>
<dbReference type="EMBL" id="AC008016">
    <property type="protein sequence ID" value="AAD55622.1"/>
    <property type="molecule type" value="Genomic_DNA"/>
</dbReference>
<dbReference type="ExpressionAtlas" id="Q9SSS2">
    <property type="expression patterns" value="baseline and differential"/>
</dbReference>
<dbReference type="InterPro" id="IPR003140">
    <property type="entry name" value="PLipase/COase/thioEstase"/>
</dbReference>
<dbReference type="InterPro" id="IPR029058">
    <property type="entry name" value="AB_hydrolase_fold"/>
</dbReference>
<organism evidence="2">
    <name type="scientific">Arabidopsis thaliana</name>
    <name type="common">Mouse-ear cress</name>
    <dbReference type="NCBI Taxonomy" id="3702"/>
    <lineage>
        <taxon>Eukaryota</taxon>
        <taxon>Viridiplantae</taxon>
        <taxon>Streptophyta</taxon>
        <taxon>Embryophyta</taxon>
        <taxon>Tracheophyta</taxon>
        <taxon>Spermatophyta</taxon>
        <taxon>Magnoliopsida</taxon>
        <taxon>eudicotyledons</taxon>
        <taxon>Gunneridae</taxon>
        <taxon>Pentapetalae</taxon>
        <taxon>rosids</taxon>
        <taxon>malvids</taxon>
        <taxon>Brassicales</taxon>
        <taxon>Brassicaceae</taxon>
        <taxon>Camelineae</taxon>
        <taxon>Arabidopsis</taxon>
    </lineage>
</organism>
<sequence length="197" mass="21570">MASSSRNQSGRKVGETIYYSIPPTGVHKATIVWLHDVGFTGHCSVPALESLRHPNIKWIVPTAPMRPVTSIGGEVTTAWCDMTKPSENMLDDFENLNYTNSFITSLFSSEPDHVMKGVGGIGLGAAQALYYTSCYAFGWVPISPQIVIRINGWLPADDVIPSAFGYKCADSLRMAGFPTLFKQCGGSKQRLLYFVLI</sequence>